<evidence type="ECO:0000313" key="18">
    <source>
        <dbReference type="Proteomes" id="UP000594903"/>
    </source>
</evidence>
<keyword evidence="18" id="KW-1185">Reference proteome</keyword>
<dbReference type="InterPro" id="IPR017896">
    <property type="entry name" value="4Fe4S_Fe-S-bd"/>
</dbReference>
<feature type="domain" description="4Fe-4S ferredoxin-type" evidence="13">
    <location>
        <begin position="75"/>
        <end position="104"/>
    </location>
</feature>
<dbReference type="InterPro" id="IPR007202">
    <property type="entry name" value="4Fe-4S_dom"/>
</dbReference>
<dbReference type="PROSITE" id="PS51656">
    <property type="entry name" value="4FE4S"/>
    <property type="match status" value="1"/>
</dbReference>
<keyword evidence="9" id="KW-0408">Iron</keyword>
<keyword evidence="7" id="KW-1278">Translocase</keyword>
<evidence type="ECO:0000256" key="12">
    <source>
        <dbReference type="SAM" id="MobiDB-lite"/>
    </source>
</evidence>
<keyword evidence="8" id="KW-0249">Electron transport</keyword>
<evidence type="ECO:0000313" key="16">
    <source>
        <dbReference type="EMBL" id="SUA57474.1"/>
    </source>
</evidence>
<evidence type="ECO:0000259" key="14">
    <source>
        <dbReference type="PROSITE" id="PS51656"/>
    </source>
</evidence>
<dbReference type="Pfam" id="PF14697">
    <property type="entry name" value="Fer4_21"/>
    <property type="match status" value="1"/>
</dbReference>
<keyword evidence="10" id="KW-0411">Iron-sulfur</keyword>
<evidence type="ECO:0000256" key="3">
    <source>
        <dbReference type="ARBA" id="ARBA00022485"/>
    </source>
</evidence>
<dbReference type="Proteomes" id="UP000254603">
    <property type="component" value="Unassembled WGS sequence"/>
</dbReference>
<keyword evidence="6" id="KW-0677">Repeat</keyword>
<protein>
    <submittedName>
        <fullName evidence="15">Electron transport complex subunit RsxB</fullName>
    </submittedName>
    <submittedName>
        <fullName evidence="16">Nitrogen fixation protein rnfB</fullName>
    </submittedName>
</protein>
<dbReference type="Gene3D" id="1.10.15.40">
    <property type="entry name" value="Electron transport complex subunit B, putative Fe-S cluster"/>
    <property type="match status" value="1"/>
</dbReference>
<dbReference type="GO" id="GO:0009055">
    <property type="term" value="F:electron transfer activity"/>
    <property type="evidence" value="ECO:0007669"/>
    <property type="project" value="InterPro"/>
</dbReference>
<evidence type="ECO:0000259" key="13">
    <source>
        <dbReference type="PROSITE" id="PS51379"/>
    </source>
</evidence>
<dbReference type="AlphaFoldDB" id="A0A378XIP1"/>
<keyword evidence="2" id="KW-1003">Cell membrane</keyword>
<organism evidence="16 17">
    <name type="scientific">Oligella ureolytica</name>
    <dbReference type="NCBI Taxonomy" id="90244"/>
    <lineage>
        <taxon>Bacteria</taxon>
        <taxon>Pseudomonadati</taxon>
        <taxon>Pseudomonadota</taxon>
        <taxon>Betaproteobacteria</taxon>
        <taxon>Burkholderiales</taxon>
        <taxon>Alcaligenaceae</taxon>
        <taxon>Oligella</taxon>
    </lineage>
</organism>
<evidence type="ECO:0000256" key="4">
    <source>
        <dbReference type="ARBA" id="ARBA00022519"/>
    </source>
</evidence>
<dbReference type="SUPFAM" id="SSF54862">
    <property type="entry name" value="4Fe-4S ferredoxins"/>
    <property type="match status" value="1"/>
</dbReference>
<evidence type="ECO:0000256" key="6">
    <source>
        <dbReference type="ARBA" id="ARBA00022737"/>
    </source>
</evidence>
<reference evidence="15 18" key="2">
    <citation type="submission" date="2020-12" db="EMBL/GenBank/DDBJ databases">
        <title>FDA dAtabase for Regulatory Grade micrObial Sequences (FDA-ARGOS): Supporting development and validation of Infectious Disease Dx tests.</title>
        <authorList>
            <person name="Sproer C."/>
            <person name="Gronow S."/>
            <person name="Severitt S."/>
            <person name="Schroder I."/>
            <person name="Tallon L."/>
            <person name="Sadzewicz L."/>
            <person name="Zhao X."/>
            <person name="Boylan J."/>
            <person name="Ott S."/>
            <person name="Bowen H."/>
            <person name="Vavikolanu K."/>
            <person name="Mehta A."/>
            <person name="Aluvathingal J."/>
            <person name="Nadendla S."/>
            <person name="Lowell S."/>
            <person name="Myers T."/>
            <person name="Yan Y."/>
            <person name="Sichtig H."/>
        </authorList>
    </citation>
    <scope>NUCLEOTIDE SEQUENCE [LARGE SCALE GENOMIC DNA]</scope>
    <source>
        <strain evidence="15 18">FDAARGOS_872</strain>
    </source>
</reference>
<feature type="domain" description="4Fe-4S ferredoxin-type" evidence="13">
    <location>
        <begin position="105"/>
        <end position="134"/>
    </location>
</feature>
<dbReference type="GO" id="GO:0051539">
    <property type="term" value="F:4 iron, 4 sulfur cluster binding"/>
    <property type="evidence" value="ECO:0007669"/>
    <property type="project" value="UniProtKB-KW"/>
</dbReference>
<keyword evidence="1" id="KW-0813">Transport</keyword>
<evidence type="ECO:0000256" key="1">
    <source>
        <dbReference type="ARBA" id="ARBA00022448"/>
    </source>
</evidence>
<evidence type="ECO:0000313" key="15">
    <source>
        <dbReference type="EMBL" id="QPT39764.1"/>
    </source>
</evidence>
<feature type="compositionally biased region" description="Polar residues" evidence="12">
    <location>
        <begin position="216"/>
        <end position="225"/>
    </location>
</feature>
<name>A0A378XIP1_9BURK</name>
<dbReference type="NCBIfam" id="NF005415">
    <property type="entry name" value="PRK06991.1"/>
    <property type="match status" value="1"/>
</dbReference>
<keyword evidence="11" id="KW-0472">Membrane</keyword>
<feature type="domain" description="4Fe-4S" evidence="14">
    <location>
        <begin position="1"/>
        <end position="58"/>
    </location>
</feature>
<gene>
    <name evidence="16" type="primary">rnfB</name>
    <name evidence="15" type="synonym">rsxB</name>
    <name evidence="15" type="ORF">I6G29_11650</name>
    <name evidence="16" type="ORF">NCTC11997_02398</name>
</gene>
<dbReference type="InterPro" id="IPR017900">
    <property type="entry name" value="4Fe4S_Fe_S_CS"/>
</dbReference>
<keyword evidence="4" id="KW-0997">Cell inner membrane</keyword>
<dbReference type="InterPro" id="IPR050294">
    <property type="entry name" value="RnfB_subfamily"/>
</dbReference>
<evidence type="ECO:0000256" key="8">
    <source>
        <dbReference type="ARBA" id="ARBA00022982"/>
    </source>
</evidence>
<evidence type="ECO:0000256" key="11">
    <source>
        <dbReference type="ARBA" id="ARBA00023136"/>
    </source>
</evidence>
<evidence type="ECO:0000256" key="7">
    <source>
        <dbReference type="ARBA" id="ARBA00022967"/>
    </source>
</evidence>
<dbReference type="GO" id="GO:0046872">
    <property type="term" value="F:metal ion binding"/>
    <property type="evidence" value="ECO:0007669"/>
    <property type="project" value="UniProtKB-KW"/>
</dbReference>
<keyword evidence="5" id="KW-0479">Metal-binding</keyword>
<dbReference type="PROSITE" id="PS51379">
    <property type="entry name" value="4FE4S_FER_2"/>
    <property type="match status" value="2"/>
</dbReference>
<dbReference type="InterPro" id="IPR010207">
    <property type="entry name" value="Elect_transpt_cplx_RnfB/RsxB"/>
</dbReference>
<dbReference type="NCBIfam" id="TIGR01944">
    <property type="entry name" value="rnfB"/>
    <property type="match status" value="1"/>
</dbReference>
<dbReference type="OrthoDB" id="9789936at2"/>
<feature type="region of interest" description="Disordered" evidence="12">
    <location>
        <begin position="177"/>
        <end position="225"/>
    </location>
</feature>
<sequence>MTSLVEKVHSVLPQTQCTKCGYDGCLPYAKAIVEGEEINRCPPGGDDGIAALAKLLNRSPLPLNTEECGEHIPLQLALIEERHCIGCTLCIQACPVDAIVGANKFMHTIIPDLCTGCELCVPPCPVDCITMIPANRQWSNDDAKHAWKNYQAREERLQKNKQAELERLATAAERTLKNTLNKNKATADAAPDTTSKDTKQQAIAAALAKARARRQPTASSEKTNE</sequence>
<dbReference type="STRING" id="1122619.GCA_000373745_00291"/>
<proteinExistence type="predicted"/>
<dbReference type="RefSeq" id="WP_018573469.1">
    <property type="nucleotide sequence ID" value="NZ_CP065725.1"/>
</dbReference>
<evidence type="ECO:0000313" key="17">
    <source>
        <dbReference type="Proteomes" id="UP000254603"/>
    </source>
</evidence>
<dbReference type="EMBL" id="UGSB01000001">
    <property type="protein sequence ID" value="SUA57474.1"/>
    <property type="molecule type" value="Genomic_DNA"/>
</dbReference>
<evidence type="ECO:0000256" key="9">
    <source>
        <dbReference type="ARBA" id="ARBA00023004"/>
    </source>
</evidence>
<dbReference type="PANTHER" id="PTHR42859:SF3">
    <property type="entry name" value="ION-TRANSLOCATING OXIDOREDUCTASE COMPLEX SUBUNIT B"/>
    <property type="match status" value="1"/>
</dbReference>
<accession>A0A378XIP1</accession>
<evidence type="ECO:0000256" key="5">
    <source>
        <dbReference type="ARBA" id="ARBA00022723"/>
    </source>
</evidence>
<dbReference type="Gene3D" id="3.30.70.20">
    <property type="match status" value="1"/>
</dbReference>
<evidence type="ECO:0000256" key="2">
    <source>
        <dbReference type="ARBA" id="ARBA00022475"/>
    </source>
</evidence>
<dbReference type="PROSITE" id="PS00198">
    <property type="entry name" value="4FE4S_FER_1"/>
    <property type="match status" value="1"/>
</dbReference>
<dbReference type="PANTHER" id="PTHR42859">
    <property type="entry name" value="OXIDOREDUCTASE"/>
    <property type="match status" value="1"/>
</dbReference>
<feature type="compositionally biased region" description="Low complexity" evidence="12">
    <location>
        <begin position="200"/>
        <end position="209"/>
    </location>
</feature>
<reference evidence="16 17" key="1">
    <citation type="submission" date="2018-06" db="EMBL/GenBank/DDBJ databases">
        <authorList>
            <consortium name="Pathogen Informatics"/>
            <person name="Doyle S."/>
        </authorList>
    </citation>
    <scope>NUCLEOTIDE SEQUENCE [LARGE SCALE GENOMIC DNA]</scope>
    <source>
        <strain evidence="16 17">NCTC11997</strain>
    </source>
</reference>
<dbReference type="EMBL" id="CP065725">
    <property type="protein sequence ID" value="QPT39764.1"/>
    <property type="molecule type" value="Genomic_DNA"/>
</dbReference>
<evidence type="ECO:0000256" key="10">
    <source>
        <dbReference type="ARBA" id="ARBA00023014"/>
    </source>
</evidence>
<dbReference type="Proteomes" id="UP000594903">
    <property type="component" value="Chromosome"/>
</dbReference>
<dbReference type="Pfam" id="PF04060">
    <property type="entry name" value="FeS"/>
    <property type="match status" value="1"/>
</dbReference>
<keyword evidence="3" id="KW-0004">4Fe-4S</keyword>